<name>A0A1Y2LAG6_9PROT</name>
<keyword evidence="2 9" id="KW-0813">Transport</keyword>
<keyword evidence="4 9" id="KW-0812">Transmembrane</keyword>
<dbReference type="RefSeq" id="WP_085620506.1">
    <property type="nucleotide sequence ID" value="NZ_JFKB01000015.1"/>
</dbReference>
<dbReference type="GO" id="GO:0015031">
    <property type="term" value="P:protein transport"/>
    <property type="evidence" value="ECO:0007669"/>
    <property type="project" value="UniProtKB-KW"/>
</dbReference>
<feature type="domain" description="ABC transmembrane type-1" evidence="10">
    <location>
        <begin position="107"/>
        <end position="296"/>
    </location>
</feature>
<evidence type="ECO:0000256" key="1">
    <source>
        <dbReference type="ARBA" id="ARBA00004651"/>
    </source>
</evidence>
<evidence type="ECO:0000256" key="6">
    <source>
        <dbReference type="ARBA" id="ARBA00022927"/>
    </source>
</evidence>
<evidence type="ECO:0000256" key="4">
    <source>
        <dbReference type="ARBA" id="ARBA00022692"/>
    </source>
</evidence>
<evidence type="ECO:0000313" key="11">
    <source>
        <dbReference type="EMBL" id="OSQ45324.1"/>
    </source>
</evidence>
<keyword evidence="12" id="KW-1185">Reference proteome</keyword>
<dbReference type="PANTHER" id="PTHR43386:SF1">
    <property type="entry name" value="D,D-DIPEPTIDE TRANSPORT SYSTEM PERMEASE PROTEIN DDPC-RELATED"/>
    <property type="match status" value="1"/>
</dbReference>
<dbReference type="STRING" id="1293890.TALK_17840"/>
<comment type="subcellular location">
    <subcellularLocation>
        <location evidence="1 9">Cell membrane</location>
        <topology evidence="1 9">Multi-pass membrane protein</topology>
    </subcellularLocation>
</comment>
<evidence type="ECO:0000256" key="3">
    <source>
        <dbReference type="ARBA" id="ARBA00022475"/>
    </source>
</evidence>
<evidence type="ECO:0000256" key="8">
    <source>
        <dbReference type="ARBA" id="ARBA00023136"/>
    </source>
</evidence>
<dbReference type="OrthoDB" id="9774870at2"/>
<keyword evidence="6" id="KW-0653">Protein transport</keyword>
<dbReference type="Gene3D" id="1.10.3720.10">
    <property type="entry name" value="MetI-like"/>
    <property type="match status" value="1"/>
</dbReference>
<dbReference type="InterPro" id="IPR000515">
    <property type="entry name" value="MetI-like"/>
</dbReference>
<evidence type="ECO:0000259" key="10">
    <source>
        <dbReference type="PROSITE" id="PS50928"/>
    </source>
</evidence>
<organism evidence="11 12">
    <name type="scientific">Thalassospira alkalitolerans</name>
    <dbReference type="NCBI Taxonomy" id="1293890"/>
    <lineage>
        <taxon>Bacteria</taxon>
        <taxon>Pseudomonadati</taxon>
        <taxon>Pseudomonadota</taxon>
        <taxon>Alphaproteobacteria</taxon>
        <taxon>Rhodospirillales</taxon>
        <taxon>Thalassospiraceae</taxon>
        <taxon>Thalassospira</taxon>
    </lineage>
</organism>
<keyword evidence="5" id="KW-0571">Peptide transport</keyword>
<dbReference type="SUPFAM" id="SSF161098">
    <property type="entry name" value="MetI-like"/>
    <property type="match status" value="1"/>
</dbReference>
<evidence type="ECO:0000256" key="5">
    <source>
        <dbReference type="ARBA" id="ARBA00022856"/>
    </source>
</evidence>
<evidence type="ECO:0000313" key="12">
    <source>
        <dbReference type="Proteomes" id="UP000193396"/>
    </source>
</evidence>
<dbReference type="Proteomes" id="UP000193396">
    <property type="component" value="Unassembled WGS sequence"/>
</dbReference>
<evidence type="ECO:0000256" key="7">
    <source>
        <dbReference type="ARBA" id="ARBA00022989"/>
    </source>
</evidence>
<dbReference type="PANTHER" id="PTHR43386">
    <property type="entry name" value="OLIGOPEPTIDE TRANSPORT SYSTEM PERMEASE PROTEIN APPC"/>
    <property type="match status" value="1"/>
</dbReference>
<dbReference type="InterPro" id="IPR035906">
    <property type="entry name" value="MetI-like_sf"/>
</dbReference>
<dbReference type="InterPro" id="IPR050366">
    <property type="entry name" value="BP-dependent_transpt_permease"/>
</dbReference>
<dbReference type="InterPro" id="IPR025966">
    <property type="entry name" value="OppC_N"/>
</dbReference>
<accession>A0A1Y2LAG6</accession>
<dbReference type="PROSITE" id="PS50928">
    <property type="entry name" value="ABC_TM1"/>
    <property type="match status" value="1"/>
</dbReference>
<comment type="similarity">
    <text evidence="9">Belongs to the binding-protein-dependent transport system permease family.</text>
</comment>
<dbReference type="GO" id="GO:0005886">
    <property type="term" value="C:plasma membrane"/>
    <property type="evidence" value="ECO:0007669"/>
    <property type="project" value="UniProtKB-SubCell"/>
</dbReference>
<sequence length="309" mass="33042">MSDNITPSAASEGALQAIEPMAAPPSPMRETWNYFKTNRGALAGLIVIVIILFLAATAQWVAPYDPIAQDRTAFLKPPIWMEGADPRYFLGTDAVGRDILSRLIHGAQLSVSIGVFVVILSMISGIVLGMVAGYFRGWVEVAIMRLIDIMLALPSLILALGIVAILGPGLKNAMLAIAIVQLPHYVRLARASVVGELNKEYVIASQIAGAGHMRQMFINILPNCMAPLIVQGTLGVSSAILDAAALGFLGLGAQPPLPEWGTMLAEAREFVGSAWWVITFPGLCILVTVLAFNLMGDGLRDALDPKMKR</sequence>
<gene>
    <name evidence="11" type="ORF">TALK_17840</name>
</gene>
<proteinExistence type="inferred from homology"/>
<keyword evidence="8 9" id="KW-0472">Membrane</keyword>
<evidence type="ECO:0000256" key="2">
    <source>
        <dbReference type="ARBA" id="ARBA00022448"/>
    </source>
</evidence>
<dbReference type="AlphaFoldDB" id="A0A1Y2LAG6"/>
<dbReference type="EMBL" id="JFKB01000015">
    <property type="protein sequence ID" value="OSQ45324.1"/>
    <property type="molecule type" value="Genomic_DNA"/>
</dbReference>
<feature type="transmembrane region" description="Helical" evidence="9">
    <location>
        <begin position="273"/>
        <end position="299"/>
    </location>
</feature>
<keyword evidence="7 9" id="KW-1133">Transmembrane helix</keyword>
<protein>
    <submittedName>
        <fullName evidence="11">Peptide transporter</fullName>
    </submittedName>
</protein>
<evidence type="ECO:0000256" key="9">
    <source>
        <dbReference type="RuleBase" id="RU363032"/>
    </source>
</evidence>
<dbReference type="Pfam" id="PF00528">
    <property type="entry name" value="BPD_transp_1"/>
    <property type="match status" value="1"/>
</dbReference>
<comment type="caution">
    <text evidence="11">The sequence shown here is derived from an EMBL/GenBank/DDBJ whole genome shotgun (WGS) entry which is preliminary data.</text>
</comment>
<reference evidence="11 12" key="1">
    <citation type="submission" date="2014-03" db="EMBL/GenBank/DDBJ databases">
        <title>The draft genome sequence of Thalassospira alkalitolerans JCM 18968.</title>
        <authorList>
            <person name="Lai Q."/>
            <person name="Shao Z."/>
        </authorList>
    </citation>
    <scope>NUCLEOTIDE SEQUENCE [LARGE SCALE GENOMIC DNA]</scope>
    <source>
        <strain evidence="11 12">JCM 18968</strain>
    </source>
</reference>
<dbReference type="CDD" id="cd06261">
    <property type="entry name" value="TM_PBP2"/>
    <property type="match status" value="1"/>
</dbReference>
<dbReference type="Pfam" id="PF12911">
    <property type="entry name" value="OppC_N"/>
    <property type="match status" value="1"/>
</dbReference>
<keyword evidence="3" id="KW-1003">Cell membrane</keyword>
<dbReference type="GO" id="GO:0071916">
    <property type="term" value="F:dipeptide transmembrane transporter activity"/>
    <property type="evidence" value="ECO:0007669"/>
    <property type="project" value="TreeGrafter"/>
</dbReference>
<feature type="transmembrane region" description="Helical" evidence="9">
    <location>
        <begin position="41"/>
        <end position="62"/>
    </location>
</feature>
<feature type="transmembrane region" description="Helical" evidence="9">
    <location>
        <begin position="109"/>
        <end position="135"/>
    </location>
</feature>